<name>A0A2H1L2Q4_9MICO</name>
<protein>
    <submittedName>
        <fullName evidence="3">DNA-binding transcriptional regulator, MarR family</fullName>
    </submittedName>
</protein>
<dbReference type="EMBL" id="FXZM01000003">
    <property type="protein sequence ID" value="SMY11184.1"/>
    <property type="molecule type" value="Genomic_DNA"/>
</dbReference>
<accession>A0A2H1L2Q4</accession>
<keyword evidence="3" id="KW-0238">DNA-binding</keyword>
<reference evidence="4" key="1">
    <citation type="submission" date="2017-03" db="EMBL/GenBank/DDBJ databases">
        <authorList>
            <person name="Monnet C."/>
        </authorList>
    </citation>
    <scope>NUCLEOTIDE SEQUENCE [LARGE SCALE GENOMIC DNA]</scope>
    <source>
        <strain evidence="4">SJ5-8</strain>
    </source>
</reference>
<feature type="region of interest" description="Disordered" evidence="1">
    <location>
        <begin position="1"/>
        <end position="44"/>
    </location>
</feature>
<feature type="compositionally biased region" description="Basic and acidic residues" evidence="1">
    <location>
        <begin position="34"/>
        <end position="44"/>
    </location>
</feature>
<evidence type="ECO:0000256" key="1">
    <source>
        <dbReference type="SAM" id="MobiDB-lite"/>
    </source>
</evidence>
<dbReference type="SUPFAM" id="SSF46785">
    <property type="entry name" value="Winged helix' DNA-binding domain"/>
    <property type="match status" value="1"/>
</dbReference>
<dbReference type="AlphaFoldDB" id="A0A2H1L2Q4"/>
<dbReference type="Pfam" id="PF12802">
    <property type="entry name" value="MarR_2"/>
    <property type="match status" value="1"/>
</dbReference>
<dbReference type="InterPro" id="IPR039422">
    <property type="entry name" value="MarR/SlyA-like"/>
</dbReference>
<dbReference type="PROSITE" id="PS50995">
    <property type="entry name" value="HTH_MARR_2"/>
    <property type="match status" value="1"/>
</dbReference>
<proteinExistence type="predicted"/>
<dbReference type="Proteomes" id="UP000234462">
    <property type="component" value="Unassembled WGS sequence"/>
</dbReference>
<organism evidence="3 4">
    <name type="scientific">Brevibacterium jeotgali</name>
    <dbReference type="NCBI Taxonomy" id="1262550"/>
    <lineage>
        <taxon>Bacteria</taxon>
        <taxon>Bacillati</taxon>
        <taxon>Actinomycetota</taxon>
        <taxon>Actinomycetes</taxon>
        <taxon>Micrococcales</taxon>
        <taxon>Brevibacteriaceae</taxon>
        <taxon>Brevibacterium</taxon>
    </lineage>
</organism>
<dbReference type="InterPro" id="IPR036388">
    <property type="entry name" value="WH-like_DNA-bd_sf"/>
</dbReference>
<gene>
    <name evidence="3" type="ORF">BJEO58_00767</name>
</gene>
<feature type="domain" description="HTH marR-type" evidence="2">
    <location>
        <begin position="53"/>
        <end position="189"/>
    </location>
</feature>
<keyword evidence="4" id="KW-1185">Reference proteome</keyword>
<dbReference type="GO" id="GO:0006950">
    <property type="term" value="P:response to stress"/>
    <property type="evidence" value="ECO:0007669"/>
    <property type="project" value="TreeGrafter"/>
</dbReference>
<dbReference type="RefSeq" id="WP_246075957.1">
    <property type="nucleotide sequence ID" value="NZ_FXZM01000003.1"/>
</dbReference>
<dbReference type="Gene3D" id="1.10.10.10">
    <property type="entry name" value="Winged helix-like DNA-binding domain superfamily/Winged helix DNA-binding domain"/>
    <property type="match status" value="1"/>
</dbReference>
<dbReference type="InterPro" id="IPR000835">
    <property type="entry name" value="HTH_MarR-typ"/>
</dbReference>
<evidence type="ECO:0000313" key="4">
    <source>
        <dbReference type="Proteomes" id="UP000234462"/>
    </source>
</evidence>
<dbReference type="PANTHER" id="PTHR33164:SF99">
    <property type="entry name" value="MARR FAMILY REGULATORY PROTEIN"/>
    <property type="match status" value="1"/>
</dbReference>
<dbReference type="InterPro" id="IPR036390">
    <property type="entry name" value="WH_DNA-bd_sf"/>
</dbReference>
<dbReference type="GO" id="GO:0003700">
    <property type="term" value="F:DNA-binding transcription factor activity"/>
    <property type="evidence" value="ECO:0007669"/>
    <property type="project" value="InterPro"/>
</dbReference>
<evidence type="ECO:0000313" key="3">
    <source>
        <dbReference type="EMBL" id="SMY11184.1"/>
    </source>
</evidence>
<dbReference type="GO" id="GO:0003677">
    <property type="term" value="F:DNA binding"/>
    <property type="evidence" value="ECO:0007669"/>
    <property type="project" value="UniProtKB-KW"/>
</dbReference>
<evidence type="ECO:0000259" key="2">
    <source>
        <dbReference type="PROSITE" id="PS50995"/>
    </source>
</evidence>
<dbReference type="SMART" id="SM00347">
    <property type="entry name" value="HTH_MARR"/>
    <property type="match status" value="1"/>
</dbReference>
<dbReference type="PANTHER" id="PTHR33164">
    <property type="entry name" value="TRANSCRIPTIONAL REGULATOR, MARR FAMILY"/>
    <property type="match status" value="1"/>
</dbReference>
<sequence length="193" mass="20935">MADVQGLPADGPGGDQSLPDQPCAVPADETAAGSRRDLLGGGSRRDLLGETRTMEAWRLYFETSQRVMAQLGAALKDDAGMDFADYNLLMVLAEAPQRTLRMTVLAERIVFSVPRLSYRIGVLVDRGWVLKEVCAEDRRAHNVTLTEAGAAALIAAGRDHRAQIRAVFDAQLDADDIDNLVRIMGRMRAAVVG</sequence>